<reference evidence="3" key="1">
    <citation type="journal article" date="2019" name="Int. J. Syst. Evol. Microbiol.">
        <title>The Global Catalogue of Microorganisms (GCM) 10K type strain sequencing project: providing services to taxonomists for standard genome sequencing and annotation.</title>
        <authorList>
            <consortium name="The Broad Institute Genomics Platform"/>
            <consortium name="The Broad Institute Genome Sequencing Center for Infectious Disease"/>
            <person name="Wu L."/>
            <person name="Ma J."/>
        </authorList>
    </citation>
    <scope>NUCLEOTIDE SEQUENCE [LARGE SCALE GENOMIC DNA]</scope>
    <source>
        <strain evidence="3">JCM 17986</strain>
    </source>
</reference>
<name>A0ABP9I4L6_9ACTN</name>
<evidence type="ECO:0000313" key="2">
    <source>
        <dbReference type="EMBL" id="GAA4988058.1"/>
    </source>
</evidence>
<dbReference type="PROSITE" id="PS00571">
    <property type="entry name" value="AMIDASES"/>
    <property type="match status" value="1"/>
</dbReference>
<proteinExistence type="predicted"/>
<dbReference type="PANTHER" id="PTHR11895:SF76">
    <property type="entry name" value="INDOLEACETAMIDE HYDROLASE"/>
    <property type="match status" value="1"/>
</dbReference>
<dbReference type="NCBIfam" id="NF005686">
    <property type="entry name" value="PRK07486.1"/>
    <property type="match status" value="1"/>
</dbReference>
<dbReference type="InterPro" id="IPR036928">
    <property type="entry name" value="AS_sf"/>
</dbReference>
<organism evidence="2 3">
    <name type="scientific">Yinghuangia aomiensis</name>
    <dbReference type="NCBI Taxonomy" id="676205"/>
    <lineage>
        <taxon>Bacteria</taxon>
        <taxon>Bacillati</taxon>
        <taxon>Actinomycetota</taxon>
        <taxon>Actinomycetes</taxon>
        <taxon>Kitasatosporales</taxon>
        <taxon>Streptomycetaceae</taxon>
        <taxon>Yinghuangia</taxon>
    </lineage>
</organism>
<evidence type="ECO:0000313" key="3">
    <source>
        <dbReference type="Proteomes" id="UP001500466"/>
    </source>
</evidence>
<dbReference type="InterPro" id="IPR020556">
    <property type="entry name" value="Amidase_CS"/>
</dbReference>
<dbReference type="EMBL" id="BAABHS010000034">
    <property type="protein sequence ID" value="GAA4988058.1"/>
    <property type="molecule type" value="Genomic_DNA"/>
</dbReference>
<dbReference type="RefSeq" id="WP_345679711.1">
    <property type="nucleotide sequence ID" value="NZ_BAABHS010000034.1"/>
</dbReference>
<dbReference type="InterPro" id="IPR000120">
    <property type="entry name" value="Amidase"/>
</dbReference>
<comment type="caution">
    <text evidence="2">The sequence shown here is derived from an EMBL/GenBank/DDBJ whole genome shotgun (WGS) entry which is preliminary data.</text>
</comment>
<dbReference type="Gene3D" id="3.90.1300.10">
    <property type="entry name" value="Amidase signature (AS) domain"/>
    <property type="match status" value="1"/>
</dbReference>
<dbReference type="SUPFAM" id="SSF75304">
    <property type="entry name" value="Amidase signature (AS) enzymes"/>
    <property type="match status" value="1"/>
</dbReference>
<dbReference type="InterPro" id="IPR023631">
    <property type="entry name" value="Amidase_dom"/>
</dbReference>
<accession>A0ABP9I4L6</accession>
<evidence type="ECO:0000259" key="1">
    <source>
        <dbReference type="Pfam" id="PF01425"/>
    </source>
</evidence>
<keyword evidence="3" id="KW-1185">Reference proteome</keyword>
<sequence>MSSPHRMTAAELADLLRRRELSAREVVEDHLARIDQVNPEINAIVTLTAEQALAAADHADRELAAGRALGPLHGVPVVHKDLHDTAGVRTTYGSTIYRDHIPTADALIVRRMREAGAICLGKTNTPEFGTGSHTYNEVFGATRNPYDTTRTAGGSSGGSAAALAAYMTPLAGGTDMGGSLRNPAGFCNVVGLRPSAGLVPSSGDWCTLAVDGPMARTVQDVALMLGVIAGHDPGSPLSWPGDGTRFREADLDAPSKVRVAWSRDLGGLPVDRRITGVLDTVGRPALEALGWTVEDREPDFAGADESFRTWRAWYYAQWFGDEDPDALNPDTRWNVEAGQGLAGEDLARANGQRTRLHAELIRFFDDFDVDVLALPVSQVPPFPVEQRWPESIEGIPQTTYLDWMRAAYYISATGLPAISVPCGFTAEGLPVGIQLVGRPAGELELLRIAHGFQTAVPTPAPNPAPWL</sequence>
<dbReference type="Proteomes" id="UP001500466">
    <property type="component" value="Unassembled WGS sequence"/>
</dbReference>
<dbReference type="PANTHER" id="PTHR11895">
    <property type="entry name" value="TRANSAMIDASE"/>
    <property type="match status" value="1"/>
</dbReference>
<gene>
    <name evidence="2" type="ORF">GCM10023205_68740</name>
</gene>
<dbReference type="Pfam" id="PF01425">
    <property type="entry name" value="Amidase"/>
    <property type="match status" value="1"/>
</dbReference>
<protein>
    <submittedName>
        <fullName evidence="2">Amidase</fullName>
    </submittedName>
</protein>
<feature type="domain" description="Amidase" evidence="1">
    <location>
        <begin position="25"/>
        <end position="446"/>
    </location>
</feature>